<gene>
    <name evidence="5" type="ORF">DW206_22880</name>
</gene>
<dbReference type="CDD" id="cd06529">
    <property type="entry name" value="S24_LexA-like"/>
    <property type="match status" value="1"/>
</dbReference>
<comment type="caution">
    <text evidence="5">The sequence shown here is derived from an EMBL/GenBank/DDBJ whole genome shotgun (WGS) entry which is preliminary data.</text>
</comment>
<dbReference type="GO" id="GO:0003677">
    <property type="term" value="F:DNA binding"/>
    <property type="evidence" value="ECO:0007669"/>
    <property type="project" value="UniProtKB-KW"/>
</dbReference>
<dbReference type="PANTHER" id="PTHR40661:SF1">
    <property type="entry name" value="HTH CRO_C1-TYPE DOMAIN-CONTAINING PROTEIN"/>
    <property type="match status" value="1"/>
</dbReference>
<evidence type="ECO:0000256" key="2">
    <source>
        <dbReference type="ARBA" id="ARBA00023125"/>
    </source>
</evidence>
<evidence type="ECO:0000313" key="6">
    <source>
        <dbReference type="Proteomes" id="UP000283329"/>
    </source>
</evidence>
<dbReference type="Proteomes" id="UP000283329">
    <property type="component" value="Unassembled WGS sequence"/>
</dbReference>
<dbReference type="InterPro" id="IPR015927">
    <property type="entry name" value="Peptidase_S24_S26A/B/C"/>
</dbReference>
<dbReference type="AlphaFoldDB" id="A0A414WS82"/>
<dbReference type="InterPro" id="IPR036286">
    <property type="entry name" value="LexA/Signal_pep-like_sf"/>
</dbReference>
<evidence type="ECO:0000256" key="1">
    <source>
        <dbReference type="ARBA" id="ARBA00023015"/>
    </source>
</evidence>
<evidence type="ECO:0000259" key="4">
    <source>
        <dbReference type="Pfam" id="PF00717"/>
    </source>
</evidence>
<feature type="domain" description="Peptidase S24/S26A/S26B/S26C" evidence="4">
    <location>
        <begin position="117"/>
        <end position="206"/>
    </location>
</feature>
<keyword evidence="1" id="KW-0805">Transcription regulation</keyword>
<dbReference type="Gene3D" id="2.10.109.10">
    <property type="entry name" value="Umud Fragment, subunit A"/>
    <property type="match status" value="1"/>
</dbReference>
<keyword evidence="3" id="KW-0804">Transcription</keyword>
<evidence type="ECO:0000313" key="5">
    <source>
        <dbReference type="EMBL" id="RHH40404.1"/>
    </source>
</evidence>
<sequence>MSTINERIQCIINERFEGNTSAFCRSVDVKQPTMNTIIGERQSKPSFEIISSIANADALKGLSLDWLISGKGVPFPANEHLPTNTNGKGVPYFEDIEASCSILSMNMETPENPTFYIDYEHFNDCNAYIPVVGDSMYPQYCAGEIVAVKQIFNFDVIQWGEAYLIVTNSNANDLRTIKQIHYSDDESKIILRASNPNYKGDTKINKEDILSMFIIKGKIKRNQL</sequence>
<dbReference type="SUPFAM" id="SSF51306">
    <property type="entry name" value="LexA/Signal peptidase"/>
    <property type="match status" value="1"/>
</dbReference>
<dbReference type="Pfam" id="PF00717">
    <property type="entry name" value="Peptidase_S24"/>
    <property type="match status" value="1"/>
</dbReference>
<dbReference type="EMBL" id="QRJR01000034">
    <property type="protein sequence ID" value="RHH40404.1"/>
    <property type="molecule type" value="Genomic_DNA"/>
</dbReference>
<name>A0A414WS82_BACOV</name>
<proteinExistence type="predicted"/>
<dbReference type="InterPro" id="IPR039418">
    <property type="entry name" value="LexA-like"/>
</dbReference>
<dbReference type="PANTHER" id="PTHR40661">
    <property type="match status" value="1"/>
</dbReference>
<accession>A0A414WS82</accession>
<reference evidence="5 6" key="1">
    <citation type="submission" date="2018-08" db="EMBL/GenBank/DDBJ databases">
        <title>A genome reference for cultivated species of the human gut microbiota.</title>
        <authorList>
            <person name="Zou Y."/>
            <person name="Xue W."/>
            <person name="Luo G."/>
        </authorList>
    </citation>
    <scope>NUCLEOTIDE SEQUENCE [LARGE SCALE GENOMIC DNA]</scope>
    <source>
        <strain evidence="5 6">AM17-48</strain>
    </source>
</reference>
<protein>
    <submittedName>
        <fullName evidence="5">S24 family peptidase</fullName>
    </submittedName>
</protein>
<organism evidence="5 6">
    <name type="scientific">Bacteroides ovatus</name>
    <dbReference type="NCBI Taxonomy" id="28116"/>
    <lineage>
        <taxon>Bacteria</taxon>
        <taxon>Pseudomonadati</taxon>
        <taxon>Bacteroidota</taxon>
        <taxon>Bacteroidia</taxon>
        <taxon>Bacteroidales</taxon>
        <taxon>Bacteroidaceae</taxon>
        <taxon>Bacteroides</taxon>
    </lineage>
</organism>
<keyword evidence="2" id="KW-0238">DNA-binding</keyword>
<evidence type="ECO:0000256" key="3">
    <source>
        <dbReference type="ARBA" id="ARBA00023163"/>
    </source>
</evidence>